<gene>
    <name evidence="2" type="ORF">UFOVP1373_43</name>
    <name evidence="1" type="ORF">UFOVP941_48</name>
</gene>
<organism evidence="2">
    <name type="scientific">uncultured Caudovirales phage</name>
    <dbReference type="NCBI Taxonomy" id="2100421"/>
    <lineage>
        <taxon>Viruses</taxon>
        <taxon>Duplodnaviria</taxon>
        <taxon>Heunggongvirae</taxon>
        <taxon>Uroviricota</taxon>
        <taxon>Caudoviricetes</taxon>
        <taxon>Peduoviridae</taxon>
        <taxon>Maltschvirus</taxon>
        <taxon>Maltschvirus maltsch</taxon>
    </lineage>
</organism>
<sequence>MKNTQIEKQGEPILSGTFGEMKQKVENYFNGNGCIYRNSTCRTLYVCDKSNGYKSIIGYILKQENRVWNLYKTNEI</sequence>
<reference evidence="2" key="1">
    <citation type="submission" date="2020-05" db="EMBL/GenBank/DDBJ databases">
        <authorList>
            <person name="Chiriac C."/>
            <person name="Salcher M."/>
            <person name="Ghai R."/>
            <person name="Kavagutti S V."/>
        </authorList>
    </citation>
    <scope>NUCLEOTIDE SEQUENCE</scope>
</reference>
<evidence type="ECO:0000313" key="1">
    <source>
        <dbReference type="EMBL" id="CAB4173091.1"/>
    </source>
</evidence>
<accession>A0A6J5RZR5</accession>
<evidence type="ECO:0000313" key="2">
    <source>
        <dbReference type="EMBL" id="CAB4202825.1"/>
    </source>
</evidence>
<dbReference type="EMBL" id="LR797315">
    <property type="protein sequence ID" value="CAB4202825.1"/>
    <property type="molecule type" value="Genomic_DNA"/>
</dbReference>
<name>A0A6J5RZR5_9CAUD</name>
<dbReference type="EMBL" id="LR796898">
    <property type="protein sequence ID" value="CAB4173091.1"/>
    <property type="molecule type" value="Genomic_DNA"/>
</dbReference>
<proteinExistence type="predicted"/>
<protein>
    <submittedName>
        <fullName evidence="2">Uncharacterized protein</fullName>
    </submittedName>
</protein>